<proteinExistence type="predicted"/>
<dbReference type="SUPFAM" id="SSF46689">
    <property type="entry name" value="Homeodomain-like"/>
    <property type="match status" value="1"/>
</dbReference>
<feature type="region of interest" description="Disordered" evidence="3">
    <location>
        <begin position="1"/>
        <end position="26"/>
    </location>
</feature>
<dbReference type="GO" id="GO:0005634">
    <property type="term" value="C:nucleus"/>
    <property type="evidence" value="ECO:0007669"/>
    <property type="project" value="UniProtKB-SubCell"/>
</dbReference>
<protein>
    <recommendedName>
        <fullName evidence="4">Homeobox domain-containing protein</fullName>
    </recommendedName>
</protein>
<dbReference type="PANTHER" id="PTHR36968">
    <property type="entry name" value="HOMEOBOX-DDT DOMAIN PROTEIN RLT2"/>
    <property type="match status" value="1"/>
</dbReference>
<dbReference type="Pfam" id="PF00046">
    <property type="entry name" value="Homeodomain"/>
    <property type="match status" value="1"/>
</dbReference>
<evidence type="ECO:0000313" key="5">
    <source>
        <dbReference type="EMBL" id="SPD18345.1"/>
    </source>
</evidence>
<keyword evidence="2" id="KW-0371">Homeobox</keyword>
<feature type="compositionally biased region" description="Basic and acidic residues" evidence="3">
    <location>
        <begin position="8"/>
        <end position="20"/>
    </location>
</feature>
<evidence type="ECO:0000256" key="2">
    <source>
        <dbReference type="RuleBase" id="RU000682"/>
    </source>
</evidence>
<reference evidence="5" key="1">
    <citation type="submission" date="2018-02" db="EMBL/GenBank/DDBJ databases">
        <authorList>
            <person name="Cohen D.B."/>
            <person name="Kent A.D."/>
        </authorList>
    </citation>
    <scope>NUCLEOTIDE SEQUENCE</scope>
</reference>
<sequence>MEVAVGSEGEKKKPPEGENKTKRKMKTASQLEILEKTYAAEAYPLEALRVELSTKLGLSDRITFRLYMLRTLCTRT</sequence>
<accession>A0A2N9I1Z3</accession>
<dbReference type="CDD" id="cd00086">
    <property type="entry name" value="homeodomain"/>
    <property type="match status" value="1"/>
</dbReference>
<dbReference type="Gene3D" id="1.10.10.60">
    <property type="entry name" value="Homeodomain-like"/>
    <property type="match status" value="1"/>
</dbReference>
<dbReference type="AlphaFoldDB" id="A0A2N9I1Z3"/>
<dbReference type="GO" id="GO:0003677">
    <property type="term" value="F:DNA binding"/>
    <property type="evidence" value="ECO:0007669"/>
    <property type="project" value="UniProtKB-KW"/>
</dbReference>
<name>A0A2N9I1Z3_FAGSY</name>
<keyword evidence="2" id="KW-0238">DNA-binding</keyword>
<dbReference type="InterPro" id="IPR001356">
    <property type="entry name" value="HD"/>
</dbReference>
<dbReference type="PANTHER" id="PTHR36968:SF5">
    <property type="entry name" value="HOMEOBOX-DDT DOMAIN PROTEIN RLT2"/>
    <property type="match status" value="1"/>
</dbReference>
<dbReference type="GO" id="GO:0006357">
    <property type="term" value="P:regulation of transcription by RNA polymerase II"/>
    <property type="evidence" value="ECO:0007669"/>
    <property type="project" value="InterPro"/>
</dbReference>
<evidence type="ECO:0000259" key="4">
    <source>
        <dbReference type="Pfam" id="PF00046"/>
    </source>
</evidence>
<feature type="domain" description="Homeobox" evidence="4">
    <location>
        <begin position="20"/>
        <end position="61"/>
    </location>
</feature>
<keyword evidence="2" id="KW-0539">Nucleus</keyword>
<evidence type="ECO:0000256" key="1">
    <source>
        <dbReference type="ARBA" id="ARBA00004123"/>
    </source>
</evidence>
<gene>
    <name evidence="5" type="ORF">FSB_LOCUS46227</name>
</gene>
<dbReference type="EMBL" id="OIVN01004606">
    <property type="protein sequence ID" value="SPD18345.1"/>
    <property type="molecule type" value="Genomic_DNA"/>
</dbReference>
<dbReference type="InterPro" id="IPR009057">
    <property type="entry name" value="Homeodomain-like_sf"/>
</dbReference>
<dbReference type="InterPro" id="IPR044977">
    <property type="entry name" value="RLT1-3"/>
</dbReference>
<evidence type="ECO:0000256" key="3">
    <source>
        <dbReference type="SAM" id="MobiDB-lite"/>
    </source>
</evidence>
<organism evidence="5">
    <name type="scientific">Fagus sylvatica</name>
    <name type="common">Beechnut</name>
    <dbReference type="NCBI Taxonomy" id="28930"/>
    <lineage>
        <taxon>Eukaryota</taxon>
        <taxon>Viridiplantae</taxon>
        <taxon>Streptophyta</taxon>
        <taxon>Embryophyta</taxon>
        <taxon>Tracheophyta</taxon>
        <taxon>Spermatophyta</taxon>
        <taxon>Magnoliopsida</taxon>
        <taxon>eudicotyledons</taxon>
        <taxon>Gunneridae</taxon>
        <taxon>Pentapetalae</taxon>
        <taxon>rosids</taxon>
        <taxon>fabids</taxon>
        <taxon>Fagales</taxon>
        <taxon>Fagaceae</taxon>
        <taxon>Fagus</taxon>
    </lineage>
</organism>
<comment type="subcellular location">
    <subcellularLocation>
        <location evidence="1 2">Nucleus</location>
    </subcellularLocation>
</comment>